<keyword evidence="5" id="KW-1185">Reference proteome</keyword>
<dbReference type="EMBL" id="CP042467">
    <property type="protein sequence ID" value="QED29425.1"/>
    <property type="molecule type" value="Genomic_DNA"/>
</dbReference>
<evidence type="ECO:0000256" key="1">
    <source>
        <dbReference type="ARBA" id="ARBA00006599"/>
    </source>
</evidence>
<keyword evidence="3" id="KW-0520">NAD</keyword>
<dbReference type="SUPFAM" id="SSF51905">
    <property type="entry name" value="FAD/NAD(P)-binding domain"/>
    <property type="match status" value="1"/>
</dbReference>
<dbReference type="NCBIfam" id="TIGR01790">
    <property type="entry name" value="carotene-cycl"/>
    <property type="match status" value="1"/>
</dbReference>
<evidence type="ECO:0000256" key="2">
    <source>
        <dbReference type="ARBA" id="ARBA00022746"/>
    </source>
</evidence>
<sequence length="375" mass="41503">MSKMHNVLVVGAGPAGYAIVGELTKRGVDVLWIAPDVDEPWPNAYGAWLSEVPPEFHSALAWTWASPTVGFQNELQVLDATYGRFDNELLKGLLVNTEQQAKVLIEDRRAIESDRSRAKIVVDASGFQRVFSGGRSPDPAFQTAYGILAEVDGEPIDGHDMALMDYRPIPGVEEDPATFLYAMRLGGHENPNLWFLEETVLSARPALSISRLEELLYLRLEGRGVRVMQVHEVERCVIPMGEEIPRSEAVAFGAAAGFVHPATGYSLSRTLRSAGTLADAIAGGVDDLSKVVWPKDMRRARDFQNFGLDVLLGFDAAQTRRFFESFFQLPTKKWQAYLSDQSGVSDIAATMWSQFLKVDPSLKWKLVQAGIGFIR</sequence>
<gene>
    <name evidence="4" type="ORF">FRD01_19735</name>
</gene>
<protein>
    <submittedName>
        <fullName evidence="4">Lycopene cyclase family protein</fullName>
    </submittedName>
</protein>
<dbReference type="Pfam" id="PF05834">
    <property type="entry name" value="Lycopene_cycl"/>
    <property type="match status" value="1"/>
</dbReference>
<keyword evidence="2" id="KW-0125">Carotenoid biosynthesis</keyword>
<dbReference type="PANTHER" id="PTHR39757">
    <property type="match status" value="1"/>
</dbReference>
<dbReference type="GO" id="GO:0016860">
    <property type="term" value="F:intramolecular oxidoreductase activity"/>
    <property type="evidence" value="ECO:0007669"/>
    <property type="project" value="UniProtKB-ARBA"/>
</dbReference>
<evidence type="ECO:0000313" key="5">
    <source>
        <dbReference type="Proteomes" id="UP000321595"/>
    </source>
</evidence>
<comment type="similarity">
    <text evidence="1">Belongs to the lycopene cyclase family.</text>
</comment>
<dbReference type="AlphaFoldDB" id="A0A5B8XV18"/>
<organism evidence="4 5">
    <name type="scientific">Microvenator marinus</name>
    <dbReference type="NCBI Taxonomy" id="2600177"/>
    <lineage>
        <taxon>Bacteria</taxon>
        <taxon>Deltaproteobacteria</taxon>
        <taxon>Bradymonadales</taxon>
        <taxon>Microvenatoraceae</taxon>
        <taxon>Microvenator</taxon>
    </lineage>
</organism>
<dbReference type="InterPro" id="IPR036188">
    <property type="entry name" value="FAD/NAD-bd_sf"/>
</dbReference>
<dbReference type="Gene3D" id="3.50.50.60">
    <property type="entry name" value="FAD/NAD(P)-binding domain"/>
    <property type="match status" value="1"/>
</dbReference>
<accession>A0A5B8XV18</accession>
<dbReference type="InterPro" id="IPR010108">
    <property type="entry name" value="Lycopene_cyclase_b/e"/>
</dbReference>
<dbReference type="GO" id="GO:0016705">
    <property type="term" value="F:oxidoreductase activity, acting on paired donors, with incorporation or reduction of molecular oxygen"/>
    <property type="evidence" value="ECO:0007669"/>
    <property type="project" value="InterPro"/>
</dbReference>
<dbReference type="OrthoDB" id="537501at2"/>
<dbReference type="GO" id="GO:0016117">
    <property type="term" value="P:carotenoid biosynthetic process"/>
    <property type="evidence" value="ECO:0007669"/>
    <property type="project" value="UniProtKB-KW"/>
</dbReference>
<dbReference type="PRINTS" id="PR00420">
    <property type="entry name" value="RNGMNOXGNASE"/>
</dbReference>
<name>A0A5B8XV18_9DELT</name>
<evidence type="ECO:0000313" key="4">
    <source>
        <dbReference type="EMBL" id="QED29425.1"/>
    </source>
</evidence>
<dbReference type="KEGG" id="bbae:FRD01_19735"/>
<proteinExistence type="inferred from homology"/>
<dbReference type="PANTHER" id="PTHR39757:SF5">
    <property type="entry name" value="OS02G0190600 PROTEIN"/>
    <property type="match status" value="1"/>
</dbReference>
<evidence type="ECO:0000256" key="3">
    <source>
        <dbReference type="ARBA" id="ARBA00023027"/>
    </source>
</evidence>
<dbReference type="Proteomes" id="UP000321595">
    <property type="component" value="Chromosome"/>
</dbReference>
<reference evidence="4 5" key="1">
    <citation type="submission" date="2019-08" db="EMBL/GenBank/DDBJ databases">
        <authorList>
            <person name="Liang Q."/>
        </authorList>
    </citation>
    <scope>NUCLEOTIDE SEQUENCE [LARGE SCALE GENOMIC DNA]</scope>
    <source>
        <strain evidence="4 5">V1718</strain>
    </source>
</reference>